<accession>A0A497ERT6</accession>
<evidence type="ECO:0000313" key="2">
    <source>
        <dbReference type="EMBL" id="RLE49919.1"/>
    </source>
</evidence>
<keyword evidence="1" id="KW-1133">Transmembrane helix</keyword>
<reference evidence="2 3" key="1">
    <citation type="submission" date="2018-06" db="EMBL/GenBank/DDBJ databases">
        <title>Extensive metabolic versatility and redundancy in microbially diverse, dynamic hydrothermal sediments.</title>
        <authorList>
            <person name="Dombrowski N."/>
            <person name="Teske A."/>
            <person name="Baker B.J."/>
        </authorList>
    </citation>
    <scope>NUCLEOTIDE SEQUENCE [LARGE SCALE GENOMIC DNA]</scope>
    <source>
        <strain evidence="2">B66_G16</strain>
    </source>
</reference>
<comment type="caution">
    <text evidence="2">The sequence shown here is derived from an EMBL/GenBank/DDBJ whole genome shotgun (WGS) entry which is preliminary data.</text>
</comment>
<evidence type="ECO:0000256" key="1">
    <source>
        <dbReference type="SAM" id="Phobius"/>
    </source>
</evidence>
<dbReference type="AlphaFoldDB" id="A0A497ERT6"/>
<dbReference type="Proteomes" id="UP000278475">
    <property type="component" value="Unassembled WGS sequence"/>
</dbReference>
<organism evidence="2 3">
    <name type="scientific">Thermoproteota archaeon</name>
    <dbReference type="NCBI Taxonomy" id="2056631"/>
    <lineage>
        <taxon>Archaea</taxon>
        <taxon>Thermoproteota</taxon>
    </lineage>
</organism>
<sequence>MKWLLPILLIFLFLGYCEAESSSSTDTVLNVSLAWYHIPYVYNEENLVKQENSTIIIRLWRQNTVNLSDREPEPDAIVYGNLTSPDGTVYDVNFTSLGDGNYSLSFKFNKIGLWKLFIRAEKNYSYTETISWIWVGRLPLSTDIISSTEYSSGEEGSIMVLVKDADGNLVPDASCAVRIYYPNRTLFEEGSMNYMDNGIYYYNFTTPNVFGIYSVFVNCTRSNFSSYDASTFHVSAWASNITDLKTLVQNLWEAENCSYSPNTTKCILLYEIREKVENITVNASDERTYEYLRNTIYPSILAIWDMEDCDYKPEVEQCKLLNSINETVFNLKQRIVPQKPSPILPYKYLIPIGAVATYIILLLVYYRSKKGGLFEWA</sequence>
<evidence type="ECO:0000313" key="3">
    <source>
        <dbReference type="Proteomes" id="UP000278475"/>
    </source>
</evidence>
<proteinExistence type="predicted"/>
<dbReference type="EMBL" id="QMQV01000018">
    <property type="protein sequence ID" value="RLE49919.1"/>
    <property type="molecule type" value="Genomic_DNA"/>
</dbReference>
<keyword evidence="1" id="KW-0812">Transmembrane</keyword>
<feature type="transmembrane region" description="Helical" evidence="1">
    <location>
        <begin position="348"/>
        <end position="366"/>
    </location>
</feature>
<keyword evidence="1" id="KW-0472">Membrane</keyword>
<protein>
    <submittedName>
        <fullName evidence="2">Uncharacterized protein</fullName>
    </submittedName>
</protein>
<name>A0A497ERT6_9CREN</name>
<gene>
    <name evidence="2" type="ORF">DRJ31_03205</name>
</gene>